<comment type="similarity">
    <text evidence="1">Belongs to the sigma-70 factor family. ECF subfamily.</text>
</comment>
<reference evidence="9 10" key="1">
    <citation type="submission" date="2014-12" db="EMBL/GenBank/DDBJ databases">
        <title>Genome assembly of Enhygromyxa salina DSM 15201.</title>
        <authorList>
            <person name="Sharma G."/>
            <person name="Subramanian S."/>
        </authorList>
    </citation>
    <scope>NUCLEOTIDE SEQUENCE [LARGE SCALE GENOMIC DNA]</scope>
    <source>
        <strain evidence="9 10">DSM 15201</strain>
    </source>
</reference>
<evidence type="ECO:0000259" key="7">
    <source>
        <dbReference type="Pfam" id="PF04542"/>
    </source>
</evidence>
<dbReference type="Proteomes" id="UP000031599">
    <property type="component" value="Unassembled WGS sequence"/>
</dbReference>
<dbReference type="InterPro" id="IPR036388">
    <property type="entry name" value="WH-like_DNA-bd_sf"/>
</dbReference>
<accession>A0A0C2D8H5</accession>
<dbReference type="Pfam" id="PF08281">
    <property type="entry name" value="Sigma70_r4_2"/>
    <property type="match status" value="1"/>
</dbReference>
<dbReference type="InterPro" id="IPR039425">
    <property type="entry name" value="RNA_pol_sigma-70-like"/>
</dbReference>
<keyword evidence="2" id="KW-0805">Transcription regulation</keyword>
<dbReference type="InterPro" id="IPR014284">
    <property type="entry name" value="RNA_pol_sigma-70_dom"/>
</dbReference>
<gene>
    <name evidence="9" type="ORF">DB30_04722</name>
</gene>
<evidence type="ECO:0000256" key="3">
    <source>
        <dbReference type="ARBA" id="ARBA00023082"/>
    </source>
</evidence>
<dbReference type="EMBL" id="JMCC02000040">
    <property type="protein sequence ID" value="KIG16262.1"/>
    <property type="molecule type" value="Genomic_DNA"/>
</dbReference>
<evidence type="ECO:0000256" key="2">
    <source>
        <dbReference type="ARBA" id="ARBA00023015"/>
    </source>
</evidence>
<sequence length="223" mass="26563">MSRDYRRMTDLELFEAWIANDRRAADELFERHFSRIDRFFRNKVVEGSDDLVQKTFMACVENHKRFRGDSSFRTYLFGIAHNVLHGHYRSRKRESERLEFTEISAQDLAPGPSTMIRERREHQLLLESLRQIPLDYQVVLELYYWEELSGSAIAKIIELRENTVRSRIREGKRLLKKKMKALARNPEELRSTLEDLEHWVRSIHAGGEPADEDERQDEHETSD</sequence>
<dbReference type="PANTHER" id="PTHR43133">
    <property type="entry name" value="RNA POLYMERASE ECF-TYPE SIGMA FACTO"/>
    <property type="match status" value="1"/>
</dbReference>
<dbReference type="InterPro" id="IPR013249">
    <property type="entry name" value="RNA_pol_sigma70_r4_t2"/>
</dbReference>
<evidence type="ECO:0000256" key="4">
    <source>
        <dbReference type="ARBA" id="ARBA00023125"/>
    </source>
</evidence>
<dbReference type="Gene3D" id="1.10.1740.10">
    <property type="match status" value="1"/>
</dbReference>
<dbReference type="Gene3D" id="1.10.10.10">
    <property type="entry name" value="Winged helix-like DNA-binding domain superfamily/Winged helix DNA-binding domain"/>
    <property type="match status" value="1"/>
</dbReference>
<feature type="domain" description="RNA polymerase sigma-70 region 2" evidence="7">
    <location>
        <begin position="31"/>
        <end position="93"/>
    </location>
</feature>
<name>A0A0C2D8H5_9BACT</name>
<evidence type="ECO:0000256" key="1">
    <source>
        <dbReference type="ARBA" id="ARBA00010641"/>
    </source>
</evidence>
<keyword evidence="5" id="KW-0804">Transcription</keyword>
<evidence type="ECO:0000313" key="10">
    <source>
        <dbReference type="Proteomes" id="UP000031599"/>
    </source>
</evidence>
<protein>
    <submittedName>
        <fullName evidence="9">RNA polymerase sigma-70 factor</fullName>
    </submittedName>
</protein>
<dbReference type="InterPro" id="IPR013324">
    <property type="entry name" value="RNA_pol_sigma_r3/r4-like"/>
</dbReference>
<keyword evidence="3" id="KW-0731">Sigma factor</keyword>
<evidence type="ECO:0000259" key="8">
    <source>
        <dbReference type="Pfam" id="PF08281"/>
    </source>
</evidence>
<dbReference type="InterPro" id="IPR013325">
    <property type="entry name" value="RNA_pol_sigma_r2"/>
</dbReference>
<dbReference type="InterPro" id="IPR007627">
    <property type="entry name" value="RNA_pol_sigma70_r2"/>
</dbReference>
<dbReference type="GO" id="GO:0003677">
    <property type="term" value="F:DNA binding"/>
    <property type="evidence" value="ECO:0007669"/>
    <property type="project" value="UniProtKB-KW"/>
</dbReference>
<dbReference type="GO" id="GO:0016987">
    <property type="term" value="F:sigma factor activity"/>
    <property type="evidence" value="ECO:0007669"/>
    <property type="project" value="UniProtKB-KW"/>
</dbReference>
<keyword evidence="4" id="KW-0238">DNA-binding</keyword>
<organism evidence="9 10">
    <name type="scientific">Enhygromyxa salina</name>
    <dbReference type="NCBI Taxonomy" id="215803"/>
    <lineage>
        <taxon>Bacteria</taxon>
        <taxon>Pseudomonadati</taxon>
        <taxon>Myxococcota</taxon>
        <taxon>Polyangia</taxon>
        <taxon>Nannocystales</taxon>
        <taxon>Nannocystaceae</taxon>
        <taxon>Enhygromyxa</taxon>
    </lineage>
</organism>
<evidence type="ECO:0000256" key="5">
    <source>
        <dbReference type="ARBA" id="ARBA00023163"/>
    </source>
</evidence>
<dbReference type="Pfam" id="PF04542">
    <property type="entry name" value="Sigma70_r2"/>
    <property type="match status" value="1"/>
</dbReference>
<dbReference type="PANTHER" id="PTHR43133:SF8">
    <property type="entry name" value="RNA POLYMERASE SIGMA FACTOR HI_1459-RELATED"/>
    <property type="match status" value="1"/>
</dbReference>
<evidence type="ECO:0000256" key="6">
    <source>
        <dbReference type="SAM" id="MobiDB-lite"/>
    </source>
</evidence>
<feature type="domain" description="RNA polymerase sigma factor 70 region 4 type 2" evidence="8">
    <location>
        <begin position="123"/>
        <end position="175"/>
    </location>
</feature>
<dbReference type="GO" id="GO:0006352">
    <property type="term" value="P:DNA-templated transcription initiation"/>
    <property type="evidence" value="ECO:0007669"/>
    <property type="project" value="InterPro"/>
</dbReference>
<dbReference type="SUPFAM" id="SSF88946">
    <property type="entry name" value="Sigma2 domain of RNA polymerase sigma factors"/>
    <property type="match status" value="1"/>
</dbReference>
<comment type="caution">
    <text evidence="9">The sequence shown here is derived from an EMBL/GenBank/DDBJ whole genome shotgun (WGS) entry which is preliminary data.</text>
</comment>
<dbReference type="NCBIfam" id="TIGR02937">
    <property type="entry name" value="sigma70-ECF"/>
    <property type="match status" value="1"/>
</dbReference>
<evidence type="ECO:0000313" key="9">
    <source>
        <dbReference type="EMBL" id="KIG16262.1"/>
    </source>
</evidence>
<proteinExistence type="inferred from homology"/>
<dbReference type="SUPFAM" id="SSF88659">
    <property type="entry name" value="Sigma3 and sigma4 domains of RNA polymerase sigma factors"/>
    <property type="match status" value="1"/>
</dbReference>
<feature type="region of interest" description="Disordered" evidence="6">
    <location>
        <begin position="202"/>
        <end position="223"/>
    </location>
</feature>
<dbReference type="AlphaFoldDB" id="A0A0C2D8H5"/>